<protein>
    <submittedName>
        <fullName evidence="2">GNAT family N-acetyltransferase</fullName>
    </submittedName>
</protein>
<dbReference type="Gene3D" id="3.40.630.30">
    <property type="match status" value="1"/>
</dbReference>
<comment type="caution">
    <text evidence="2">The sequence shown here is derived from an EMBL/GenBank/DDBJ whole genome shotgun (WGS) entry which is preliminary data.</text>
</comment>
<dbReference type="InterPro" id="IPR052729">
    <property type="entry name" value="Acyl/Acetyltrans_Enzymes"/>
</dbReference>
<dbReference type="InterPro" id="IPR000182">
    <property type="entry name" value="GNAT_dom"/>
</dbReference>
<organism evidence="2 3">
    <name type="scientific">Streptomyces corynorhini</name>
    <dbReference type="NCBI Taxonomy" id="2282652"/>
    <lineage>
        <taxon>Bacteria</taxon>
        <taxon>Bacillati</taxon>
        <taxon>Actinomycetota</taxon>
        <taxon>Actinomycetes</taxon>
        <taxon>Kitasatosporales</taxon>
        <taxon>Streptomycetaceae</taxon>
        <taxon>Streptomyces</taxon>
    </lineage>
</organism>
<reference evidence="2 3" key="1">
    <citation type="submission" date="2018-07" db="EMBL/GenBank/DDBJ databases">
        <title>Streptomyces species from bats.</title>
        <authorList>
            <person name="Dunlap C."/>
        </authorList>
    </citation>
    <scope>NUCLEOTIDE SEQUENCE [LARGE SCALE GENOMIC DNA]</scope>
    <source>
        <strain evidence="2 3">AC230</strain>
    </source>
</reference>
<dbReference type="Pfam" id="PF13673">
    <property type="entry name" value="Acetyltransf_10"/>
    <property type="match status" value="1"/>
</dbReference>
<name>A0A370BBL2_9ACTN</name>
<dbReference type="AlphaFoldDB" id="A0A370BBL2"/>
<dbReference type="Pfam" id="PF18014">
    <property type="entry name" value="Acetyltransf_18"/>
    <property type="match status" value="1"/>
</dbReference>
<dbReference type="PANTHER" id="PTHR47237:SF2">
    <property type="entry name" value="BLL4206 PROTEIN"/>
    <property type="match status" value="1"/>
</dbReference>
<dbReference type="RefSeq" id="WP_114624458.1">
    <property type="nucleotide sequence ID" value="NZ_QQNA01000115.1"/>
</dbReference>
<feature type="domain" description="N-acetyltransferase" evidence="1">
    <location>
        <begin position="8"/>
        <end position="142"/>
    </location>
</feature>
<gene>
    <name evidence="2" type="ORF">DVH02_15775</name>
</gene>
<dbReference type="EMBL" id="QQNA01000115">
    <property type="protein sequence ID" value="RDG37203.1"/>
    <property type="molecule type" value="Genomic_DNA"/>
</dbReference>
<proteinExistence type="predicted"/>
<dbReference type="InterPro" id="IPR041496">
    <property type="entry name" value="YitH/HolE_GNAT"/>
</dbReference>
<accession>A0A370BBL2</accession>
<dbReference type="CDD" id="cd04301">
    <property type="entry name" value="NAT_SF"/>
    <property type="match status" value="1"/>
</dbReference>
<dbReference type="PROSITE" id="PS51186">
    <property type="entry name" value="GNAT"/>
    <property type="match status" value="1"/>
</dbReference>
<dbReference type="PANTHER" id="PTHR47237">
    <property type="entry name" value="SLL0310 PROTEIN"/>
    <property type="match status" value="1"/>
</dbReference>
<keyword evidence="3" id="KW-1185">Reference proteome</keyword>
<evidence type="ECO:0000313" key="3">
    <source>
        <dbReference type="Proteomes" id="UP000253741"/>
    </source>
</evidence>
<evidence type="ECO:0000259" key="1">
    <source>
        <dbReference type="PROSITE" id="PS51186"/>
    </source>
</evidence>
<dbReference type="OrthoDB" id="510731at2"/>
<dbReference type="Gene3D" id="3.40.630.90">
    <property type="match status" value="1"/>
</dbReference>
<dbReference type="SUPFAM" id="SSF55729">
    <property type="entry name" value="Acyl-CoA N-acyltransferases (Nat)"/>
    <property type="match status" value="1"/>
</dbReference>
<evidence type="ECO:0000313" key="2">
    <source>
        <dbReference type="EMBL" id="RDG37203.1"/>
    </source>
</evidence>
<sequence length="286" mass="30491">MSTPLSVPPIRALTMGDLMPCADLAEDRGWTREEHKWSLLLAAGTGYGIDDPDDPEGGRLAAVCVATPYGSRLTAVGMVLVARRHARQGLARRLMSHVLEEAGETPLMLYATPYGQPLYRQLGFTGIGEMERLSGLLRTPAPMPHVATRAATAADLPAIIRLDTEVSGVDRTAMLARLPAFADRLRVSGEGAALTGYAGLWPTPEADVVGPLIAQDTETAMALVASLAGSDRPLRLDIDSRHQELVGWGRAHGLTSGAPTTIMVRGLPDLPGDWKRRFAPLSMATG</sequence>
<dbReference type="GO" id="GO:0016747">
    <property type="term" value="F:acyltransferase activity, transferring groups other than amino-acyl groups"/>
    <property type="evidence" value="ECO:0007669"/>
    <property type="project" value="InterPro"/>
</dbReference>
<dbReference type="Proteomes" id="UP000253741">
    <property type="component" value="Unassembled WGS sequence"/>
</dbReference>
<keyword evidence="2" id="KW-0808">Transferase</keyword>
<dbReference type="InterPro" id="IPR016181">
    <property type="entry name" value="Acyl_CoA_acyltransferase"/>
</dbReference>